<organism evidence="8 9">
    <name type="scientific">Massilia litorea</name>
    <dbReference type="NCBI Taxonomy" id="2769491"/>
    <lineage>
        <taxon>Bacteria</taxon>
        <taxon>Pseudomonadati</taxon>
        <taxon>Pseudomonadota</taxon>
        <taxon>Betaproteobacteria</taxon>
        <taxon>Burkholderiales</taxon>
        <taxon>Oxalobacteraceae</taxon>
        <taxon>Telluria group</taxon>
        <taxon>Massilia</taxon>
    </lineage>
</organism>
<dbReference type="Pfam" id="PF00724">
    <property type="entry name" value="Oxidored_FMN"/>
    <property type="match status" value="1"/>
</dbReference>
<keyword evidence="3" id="KW-0288">FMN</keyword>
<evidence type="ECO:0000313" key="9">
    <source>
        <dbReference type="Proteomes" id="UP000593875"/>
    </source>
</evidence>
<dbReference type="SUPFAM" id="SSF51395">
    <property type="entry name" value="FMN-linked oxidoreductases"/>
    <property type="match status" value="1"/>
</dbReference>
<reference evidence="8 9" key="1">
    <citation type="submission" date="2020-10" db="EMBL/GenBank/DDBJ databases">
        <title>Genome sequencing of Massilia sp. LPB0304.</title>
        <authorList>
            <person name="Kim J."/>
        </authorList>
    </citation>
    <scope>NUCLEOTIDE SEQUENCE [LARGE SCALE GENOMIC DNA]</scope>
    <source>
        <strain evidence="8 9">LPB0304</strain>
    </source>
</reference>
<gene>
    <name evidence="8" type="ORF">LPB04_17880</name>
</gene>
<accession>A0A7L9U450</accession>
<feature type="region of interest" description="Disordered" evidence="6">
    <location>
        <begin position="1"/>
        <end position="24"/>
    </location>
</feature>
<comment type="cofactor">
    <cofactor evidence="1">
        <name>FMN</name>
        <dbReference type="ChEBI" id="CHEBI:58210"/>
    </cofactor>
</comment>
<evidence type="ECO:0000256" key="4">
    <source>
        <dbReference type="ARBA" id="ARBA00022857"/>
    </source>
</evidence>
<keyword evidence="2" id="KW-0285">Flavoprotein</keyword>
<dbReference type="GO" id="GO:0003959">
    <property type="term" value="F:NADPH dehydrogenase activity"/>
    <property type="evidence" value="ECO:0007669"/>
    <property type="project" value="InterPro"/>
</dbReference>
<dbReference type="EMBL" id="CP062941">
    <property type="protein sequence ID" value="QOL48806.1"/>
    <property type="molecule type" value="Genomic_DNA"/>
</dbReference>
<evidence type="ECO:0000313" key="8">
    <source>
        <dbReference type="EMBL" id="QOL48806.1"/>
    </source>
</evidence>
<keyword evidence="9" id="KW-1185">Reference proteome</keyword>
<evidence type="ECO:0000256" key="1">
    <source>
        <dbReference type="ARBA" id="ARBA00001917"/>
    </source>
</evidence>
<dbReference type="GO" id="GO:0050661">
    <property type="term" value="F:NADP binding"/>
    <property type="evidence" value="ECO:0007669"/>
    <property type="project" value="InterPro"/>
</dbReference>
<dbReference type="InterPro" id="IPR044152">
    <property type="entry name" value="YqjM-like"/>
</dbReference>
<dbReference type="CDD" id="cd02932">
    <property type="entry name" value="OYE_YqiM_FMN"/>
    <property type="match status" value="1"/>
</dbReference>
<dbReference type="AlphaFoldDB" id="A0A7L9U450"/>
<dbReference type="GO" id="GO:0010181">
    <property type="term" value="F:FMN binding"/>
    <property type="evidence" value="ECO:0007669"/>
    <property type="project" value="InterPro"/>
</dbReference>
<dbReference type="PANTHER" id="PTHR43303:SF4">
    <property type="entry name" value="NADPH DEHYDROGENASE C23G7.10C-RELATED"/>
    <property type="match status" value="1"/>
</dbReference>
<sequence length="390" mass="41378">MNSDIAQASGLAAPASPHGAMADAAHDQEVPEVDLLSPLTLRSLTLRNRIAMAPMCQYSAEEGIANDWHLVHLGSRAVGGTGLVIVEATGVTRDGRITPGDLGIWADEHIEPLARIARFVDSQGAVAGIQLAHAGRKASTAAPWAGGAALKTAGEGGWPVVAPSAIPFHPGDPTPVALDEQGIEGVVGAFEAAARRALAAGFKVLEIHAAHGYLLHQFLSPHSNGRTDAYGGSLDNRMRFALRVTERVRAVVPADLPLFVRISATDWAAGGWDIDQSVELSRRLKDLGVDLVDVSTGGNLPTARIPVAKRYQVPCSRRIRDDAGLPTGTVGLITDAKEADEIITGGDADLVLVGRELLREPYWALKAQHAFEEEPAWPVQYGYAVKRRAK</sequence>
<name>A0A7L9U450_9BURK</name>
<evidence type="ECO:0000256" key="2">
    <source>
        <dbReference type="ARBA" id="ARBA00022630"/>
    </source>
</evidence>
<dbReference type="PANTHER" id="PTHR43303">
    <property type="entry name" value="NADPH DEHYDROGENASE C23G7.10C-RELATED"/>
    <property type="match status" value="1"/>
</dbReference>
<dbReference type="Gene3D" id="3.20.20.70">
    <property type="entry name" value="Aldolase class I"/>
    <property type="match status" value="1"/>
</dbReference>
<dbReference type="KEGG" id="mlir:LPB04_17880"/>
<protein>
    <submittedName>
        <fullName evidence="8">NADH:flavin oxidoreductase/NADH oxidase</fullName>
    </submittedName>
</protein>
<dbReference type="InterPro" id="IPR001155">
    <property type="entry name" value="OxRdtase_FMN_N"/>
</dbReference>
<dbReference type="InterPro" id="IPR013785">
    <property type="entry name" value="Aldolase_TIM"/>
</dbReference>
<evidence type="ECO:0000256" key="6">
    <source>
        <dbReference type="SAM" id="MobiDB-lite"/>
    </source>
</evidence>
<evidence type="ECO:0000259" key="7">
    <source>
        <dbReference type="Pfam" id="PF00724"/>
    </source>
</evidence>
<evidence type="ECO:0000256" key="3">
    <source>
        <dbReference type="ARBA" id="ARBA00022643"/>
    </source>
</evidence>
<dbReference type="Proteomes" id="UP000593875">
    <property type="component" value="Chromosome"/>
</dbReference>
<keyword evidence="5" id="KW-0560">Oxidoreductase</keyword>
<keyword evidence="4" id="KW-0521">NADP</keyword>
<evidence type="ECO:0000256" key="5">
    <source>
        <dbReference type="ARBA" id="ARBA00023002"/>
    </source>
</evidence>
<feature type="domain" description="NADH:flavin oxidoreductase/NADH oxidase N-terminal" evidence="7">
    <location>
        <begin position="35"/>
        <end position="372"/>
    </location>
</feature>
<proteinExistence type="predicted"/>